<dbReference type="Proteomes" id="UP000836788">
    <property type="component" value="Chromosome 8"/>
</dbReference>
<gene>
    <name evidence="7" type="ORF">PTTT1_LOCUS53196</name>
</gene>
<dbReference type="EMBL" id="OU594949">
    <property type="protein sequence ID" value="CAG9293972.1"/>
    <property type="molecule type" value="Genomic_DNA"/>
</dbReference>
<evidence type="ECO:0000256" key="1">
    <source>
        <dbReference type="ARBA" id="ARBA00005862"/>
    </source>
</evidence>
<evidence type="ECO:0000256" key="4">
    <source>
        <dbReference type="PIRSR" id="PIRSR602081-1"/>
    </source>
</evidence>
<feature type="domain" description="Cryptochrome/DNA photolyase FAD-binding" evidence="6">
    <location>
        <begin position="1"/>
        <end position="85"/>
    </location>
</feature>
<comment type="similarity">
    <text evidence="1">Belongs to the DNA photolyase class-1 family.</text>
</comment>
<dbReference type="GO" id="GO:0071949">
    <property type="term" value="F:FAD binding"/>
    <property type="evidence" value="ECO:0007669"/>
    <property type="project" value="TreeGrafter"/>
</dbReference>
<organism evidence="7">
    <name type="scientific">Phaeodactylum tricornutum</name>
    <name type="common">Diatom</name>
    <dbReference type="NCBI Taxonomy" id="2850"/>
    <lineage>
        <taxon>Eukaryota</taxon>
        <taxon>Sar</taxon>
        <taxon>Stramenopiles</taxon>
        <taxon>Ochrophyta</taxon>
        <taxon>Bacillariophyta</taxon>
        <taxon>Bacillariophyceae</taxon>
        <taxon>Bacillariophycidae</taxon>
        <taxon>Naviculales</taxon>
        <taxon>Phaeodactylaceae</taxon>
        <taxon>Phaeodactylum</taxon>
    </lineage>
</organism>
<dbReference type="PANTHER" id="PTHR11455">
    <property type="entry name" value="CRYPTOCHROME"/>
    <property type="match status" value="1"/>
</dbReference>
<evidence type="ECO:0000256" key="5">
    <source>
        <dbReference type="SAM" id="MobiDB-lite"/>
    </source>
</evidence>
<feature type="region of interest" description="Disordered" evidence="5">
    <location>
        <begin position="77"/>
        <end position="146"/>
    </location>
</feature>
<protein>
    <recommendedName>
        <fullName evidence="6">Cryptochrome/DNA photolyase FAD-binding domain-containing protein</fullName>
    </recommendedName>
</protein>
<dbReference type="InterPro" id="IPR002081">
    <property type="entry name" value="Cryptochrome/DNA_photolyase_1"/>
</dbReference>
<evidence type="ECO:0000313" key="7">
    <source>
        <dbReference type="EMBL" id="CAG9293972.1"/>
    </source>
</evidence>
<dbReference type="InterPro" id="IPR005101">
    <property type="entry name" value="Cryptochr/Photolyase_FAD-bd"/>
</dbReference>
<dbReference type="SUPFAM" id="SSF48173">
    <property type="entry name" value="Cryptochrome/photolyase FAD-binding domain"/>
    <property type="match status" value="1"/>
</dbReference>
<proteinExistence type="inferred from homology"/>
<comment type="cofactor">
    <cofactor evidence="4">
        <name>FAD</name>
        <dbReference type="ChEBI" id="CHEBI:57692"/>
    </cofactor>
    <text evidence="4">Binds 1 FAD per subunit.</text>
</comment>
<dbReference type="PANTHER" id="PTHR11455:SF22">
    <property type="entry name" value="CRYPTOCHROME DASH"/>
    <property type="match status" value="1"/>
</dbReference>
<evidence type="ECO:0000259" key="6">
    <source>
        <dbReference type="Pfam" id="PF03441"/>
    </source>
</evidence>
<keyword evidence="2 4" id="KW-0285">Flavoprotein</keyword>
<dbReference type="AlphaFoldDB" id="A0A8J9X7I0"/>
<evidence type="ECO:0000256" key="3">
    <source>
        <dbReference type="ARBA" id="ARBA00022827"/>
    </source>
</evidence>
<feature type="binding site" evidence="4">
    <location>
        <begin position="2"/>
        <end position="4"/>
    </location>
    <ligand>
        <name>FAD</name>
        <dbReference type="ChEBI" id="CHEBI:57692"/>
    </ligand>
</feature>
<reference evidence="7" key="1">
    <citation type="submission" date="2022-02" db="EMBL/GenBank/DDBJ databases">
        <authorList>
            <person name="Giguere J D."/>
        </authorList>
    </citation>
    <scope>NUCLEOTIDE SEQUENCE</scope>
    <source>
        <strain evidence="7">CCAP 1055/1</strain>
    </source>
</reference>
<dbReference type="GO" id="GO:0003904">
    <property type="term" value="F:deoxyribodipyrimidine photo-lyase activity"/>
    <property type="evidence" value="ECO:0007669"/>
    <property type="project" value="TreeGrafter"/>
</dbReference>
<name>A0A8J9X7I0_PHATR</name>
<evidence type="ECO:0000256" key="2">
    <source>
        <dbReference type="ARBA" id="ARBA00022630"/>
    </source>
</evidence>
<dbReference type="GO" id="GO:0003677">
    <property type="term" value="F:DNA binding"/>
    <property type="evidence" value="ECO:0007669"/>
    <property type="project" value="TreeGrafter"/>
</dbReference>
<sequence length="146" mass="16843">MDYDVYSNWVNWCAAAGMTGGRLNRFNIAKQSKDYDQHGDYVRHWLPELAKVPNEFVHEPWKMTSFQQMEYECKLGVDYPNPIVPPSRPNPHTDRNNRGRGGHQSKGNNRHGPPDKSRKANASGSNRHQKYEMKSLQPGSFRVKES</sequence>
<dbReference type="InterPro" id="IPR036134">
    <property type="entry name" value="Crypto/Photolyase_FAD-like_sf"/>
</dbReference>
<keyword evidence="3 4" id="KW-0274">FAD</keyword>
<dbReference type="GO" id="GO:0000719">
    <property type="term" value="P:photoreactive repair"/>
    <property type="evidence" value="ECO:0007669"/>
    <property type="project" value="TreeGrafter"/>
</dbReference>
<dbReference type="Gene3D" id="1.10.579.10">
    <property type="entry name" value="DNA Cyclobutane Dipyrimidine Photolyase, subunit A, domain 3"/>
    <property type="match status" value="1"/>
</dbReference>
<dbReference type="Pfam" id="PF03441">
    <property type="entry name" value="FAD_binding_7"/>
    <property type="match status" value="1"/>
</dbReference>
<accession>A0A8J9X7I0</accession>